<keyword evidence="3" id="KW-0949">S-adenosyl-L-methionine</keyword>
<organism evidence="8 9">
    <name type="scientific">Thermotomaculum hydrothermale</name>
    <dbReference type="NCBI Taxonomy" id="981385"/>
    <lineage>
        <taxon>Bacteria</taxon>
        <taxon>Pseudomonadati</taxon>
        <taxon>Acidobacteriota</taxon>
        <taxon>Holophagae</taxon>
        <taxon>Thermotomaculales</taxon>
        <taxon>Thermotomaculaceae</taxon>
        <taxon>Thermotomaculum</taxon>
    </lineage>
</organism>
<dbReference type="GO" id="GO:0046872">
    <property type="term" value="F:metal ion binding"/>
    <property type="evidence" value="ECO:0007669"/>
    <property type="project" value="UniProtKB-KW"/>
</dbReference>
<dbReference type="Pfam" id="PF04055">
    <property type="entry name" value="Radical_SAM"/>
    <property type="match status" value="1"/>
</dbReference>
<dbReference type="InterPro" id="IPR040084">
    <property type="entry name" value="GTPase_Obg"/>
</dbReference>
<keyword evidence="9" id="KW-1185">Reference proteome</keyword>
<feature type="domain" description="Radical SAM core" evidence="7">
    <location>
        <begin position="11"/>
        <end position="243"/>
    </location>
</feature>
<dbReference type="RefSeq" id="WP_201327871.1">
    <property type="nucleotide sequence ID" value="NZ_AP017470.1"/>
</dbReference>
<protein>
    <submittedName>
        <fullName evidence="8">GTP-binding protein</fullName>
    </submittedName>
</protein>
<gene>
    <name evidence="8" type="ORF">TTHT_2128</name>
</gene>
<dbReference type="Gene3D" id="1.10.10.10">
    <property type="entry name" value="Winged helix-like DNA-binding domain superfamily/Winged helix DNA-binding domain"/>
    <property type="match status" value="1"/>
</dbReference>
<dbReference type="PROSITE" id="PS51918">
    <property type="entry name" value="RADICAL_SAM"/>
    <property type="match status" value="1"/>
</dbReference>
<keyword evidence="2" id="KW-0004">4Fe-4S</keyword>
<dbReference type="InterPro" id="IPR036388">
    <property type="entry name" value="WH-like_DNA-bd_sf"/>
</dbReference>
<proteinExistence type="predicted"/>
<evidence type="ECO:0000256" key="5">
    <source>
        <dbReference type="ARBA" id="ARBA00023004"/>
    </source>
</evidence>
<sequence length="313" mass="35808">MKYIFGPVPSRRFGRSLGIDLFPKQKYCTFNCVYCEVGTGTPKKDLIDFDYRVVLKELKEWLIKNHKALPDFITFAGSGEPTLYKSLGDLIKGIKEITHIPVVILTNGSLLFKKEIRENCKQCNYLVPSLDAGTEKTFLKINRPHREFSDYNRYVNGLIEMRKEFKGHYLLEVLLVEGINTTEEEFLHIKEKIDLIKPDKVQINTVFRPPAEGFAKSASEESINKLKNILGDIAEPVKYYSSNGSVIEHLKGELLKEVVLKTVGIRPCTIQELSDSLSINTSKLKSLVKKLEKDGLIEFFEYNGETHIKRIKD</sequence>
<dbReference type="GO" id="GO:0051539">
    <property type="term" value="F:4 iron, 4 sulfur cluster binding"/>
    <property type="evidence" value="ECO:0007669"/>
    <property type="project" value="UniProtKB-KW"/>
</dbReference>
<evidence type="ECO:0000313" key="9">
    <source>
        <dbReference type="Proteomes" id="UP000595564"/>
    </source>
</evidence>
<keyword evidence="5" id="KW-0408">Iron</keyword>
<dbReference type="InterPro" id="IPR007197">
    <property type="entry name" value="rSAM"/>
</dbReference>
<keyword evidence="4" id="KW-0479">Metal-binding</keyword>
<evidence type="ECO:0000313" key="8">
    <source>
        <dbReference type="EMBL" id="BBB33560.1"/>
    </source>
</evidence>
<name>A0A7R6PZ42_9BACT</name>
<keyword evidence="6" id="KW-0411">Iron-sulfur</keyword>
<evidence type="ECO:0000256" key="3">
    <source>
        <dbReference type="ARBA" id="ARBA00022691"/>
    </source>
</evidence>
<dbReference type="PANTHER" id="PTHR43787:SF11">
    <property type="entry name" value="UPF0026 PROTEIN SLR1464"/>
    <property type="match status" value="1"/>
</dbReference>
<dbReference type="CDD" id="cd01335">
    <property type="entry name" value="Radical_SAM"/>
    <property type="match status" value="1"/>
</dbReference>
<comment type="cofactor">
    <cofactor evidence="1">
        <name>[4Fe-4S] cluster</name>
        <dbReference type="ChEBI" id="CHEBI:49883"/>
    </cofactor>
</comment>
<evidence type="ECO:0000259" key="7">
    <source>
        <dbReference type="PROSITE" id="PS51918"/>
    </source>
</evidence>
<dbReference type="KEGG" id="thyd:TTHT_2128"/>
<dbReference type="PANTHER" id="PTHR43787">
    <property type="entry name" value="FEMO COFACTOR BIOSYNTHESIS PROTEIN NIFB-RELATED"/>
    <property type="match status" value="1"/>
</dbReference>
<dbReference type="SUPFAM" id="SSF102114">
    <property type="entry name" value="Radical SAM enzymes"/>
    <property type="match status" value="1"/>
</dbReference>
<accession>A0A7R6PZ42</accession>
<evidence type="ECO:0000256" key="4">
    <source>
        <dbReference type="ARBA" id="ARBA00022723"/>
    </source>
</evidence>
<evidence type="ECO:0000256" key="1">
    <source>
        <dbReference type="ARBA" id="ARBA00001966"/>
    </source>
</evidence>
<reference evidence="8 9" key="1">
    <citation type="journal article" date="2012" name="Extremophiles">
        <title>Thermotomaculum hydrothermale gen. nov., sp. nov., a novel heterotrophic thermophile within the phylum Acidobacteria from a deep-sea hydrothermal vent chimney in the Southern Okinawa Trough.</title>
        <authorList>
            <person name="Izumi H."/>
            <person name="Nunoura T."/>
            <person name="Miyazaki M."/>
            <person name="Mino S."/>
            <person name="Toki T."/>
            <person name="Takai K."/>
            <person name="Sako Y."/>
            <person name="Sawabe T."/>
            <person name="Nakagawa S."/>
        </authorList>
    </citation>
    <scope>NUCLEOTIDE SEQUENCE [LARGE SCALE GENOMIC DNA]</scope>
    <source>
        <strain evidence="8 9">AC55</strain>
    </source>
</reference>
<dbReference type="GO" id="GO:0003824">
    <property type="term" value="F:catalytic activity"/>
    <property type="evidence" value="ECO:0007669"/>
    <property type="project" value="InterPro"/>
</dbReference>
<dbReference type="Proteomes" id="UP000595564">
    <property type="component" value="Chromosome"/>
</dbReference>
<dbReference type="EMBL" id="AP017470">
    <property type="protein sequence ID" value="BBB33560.1"/>
    <property type="molecule type" value="Genomic_DNA"/>
</dbReference>
<evidence type="ECO:0000256" key="2">
    <source>
        <dbReference type="ARBA" id="ARBA00022485"/>
    </source>
</evidence>
<dbReference type="SFLD" id="SFLDS00029">
    <property type="entry name" value="Radical_SAM"/>
    <property type="match status" value="1"/>
</dbReference>
<dbReference type="Gene3D" id="3.20.20.70">
    <property type="entry name" value="Aldolase class I"/>
    <property type="match status" value="1"/>
</dbReference>
<dbReference type="InterPro" id="IPR058240">
    <property type="entry name" value="rSAM_sf"/>
</dbReference>
<dbReference type="AlphaFoldDB" id="A0A7R6PZ42"/>
<evidence type="ECO:0000256" key="6">
    <source>
        <dbReference type="ARBA" id="ARBA00023014"/>
    </source>
</evidence>
<dbReference type="InterPro" id="IPR036390">
    <property type="entry name" value="WH_DNA-bd_sf"/>
</dbReference>
<dbReference type="SFLD" id="SFLDG01083">
    <property type="entry name" value="Uncharacterised_Radical_SAM_Su"/>
    <property type="match status" value="1"/>
</dbReference>
<dbReference type="SUPFAM" id="SSF46785">
    <property type="entry name" value="Winged helix' DNA-binding domain"/>
    <property type="match status" value="1"/>
</dbReference>
<dbReference type="InterPro" id="IPR013785">
    <property type="entry name" value="Aldolase_TIM"/>
</dbReference>